<evidence type="ECO:0000256" key="4">
    <source>
        <dbReference type="ARBA" id="ARBA00023014"/>
    </source>
</evidence>
<gene>
    <name evidence="6" type="ORF">JWV37_01475</name>
</gene>
<dbReference type="PANTHER" id="PTHR24960:SF79">
    <property type="entry name" value="PHOTOSYSTEM I IRON-SULFUR CENTER"/>
    <property type="match status" value="1"/>
</dbReference>
<keyword evidence="7" id="KW-1185">Reference proteome</keyword>
<keyword evidence="4" id="KW-0411">Iron-sulfur</keyword>
<dbReference type="EMBL" id="JAFHKK010000002">
    <property type="protein sequence ID" value="MBN2963440.1"/>
    <property type="molecule type" value="Genomic_DNA"/>
</dbReference>
<dbReference type="InterPro" id="IPR050157">
    <property type="entry name" value="PSI_iron-sulfur_center"/>
</dbReference>
<evidence type="ECO:0000256" key="2">
    <source>
        <dbReference type="ARBA" id="ARBA00022723"/>
    </source>
</evidence>
<evidence type="ECO:0000313" key="7">
    <source>
        <dbReference type="Proteomes" id="UP000703590"/>
    </source>
</evidence>
<reference evidence="6" key="2">
    <citation type="submission" date="2021-02" db="EMBL/GenBank/DDBJ databases">
        <authorList>
            <person name="Merkel A.Y."/>
        </authorList>
    </citation>
    <scope>NUCLEOTIDE SEQUENCE</scope>
    <source>
        <strain evidence="6">T05b</strain>
    </source>
</reference>
<evidence type="ECO:0000259" key="5">
    <source>
        <dbReference type="PROSITE" id="PS51379"/>
    </source>
</evidence>
<reference evidence="6" key="1">
    <citation type="submission" date="2021-02" db="EMBL/GenBank/DDBJ databases">
        <title>Sulfurospirillum tamanensis sp. nov.</title>
        <authorList>
            <person name="Frolova A."/>
            <person name="Merkel A."/>
            <person name="Slobodkin A."/>
        </authorList>
    </citation>
    <scope>NUCLEOTIDE SEQUENCE</scope>
    <source>
        <strain evidence="6">T05b</strain>
    </source>
</reference>
<keyword evidence="2" id="KW-0479">Metal-binding</keyword>
<dbReference type="PROSITE" id="PS00198">
    <property type="entry name" value="4FE4S_FER_1"/>
    <property type="match status" value="1"/>
</dbReference>
<evidence type="ECO:0000256" key="3">
    <source>
        <dbReference type="ARBA" id="ARBA00023004"/>
    </source>
</evidence>
<feature type="domain" description="4Fe-4S ferredoxin-type" evidence="5">
    <location>
        <begin position="1"/>
        <end position="28"/>
    </location>
</feature>
<proteinExistence type="predicted"/>
<dbReference type="InterPro" id="IPR017896">
    <property type="entry name" value="4Fe4S_Fe-S-bd"/>
</dbReference>
<comment type="caution">
    <text evidence="6">The sequence shown here is derived from an EMBL/GenBank/DDBJ whole genome shotgun (WGS) entry which is preliminary data.</text>
</comment>
<dbReference type="Pfam" id="PF00037">
    <property type="entry name" value="Fer4"/>
    <property type="match status" value="1"/>
</dbReference>
<dbReference type="PROSITE" id="PS51379">
    <property type="entry name" value="4FE4S_FER_2"/>
    <property type="match status" value="2"/>
</dbReference>
<dbReference type="InterPro" id="IPR017900">
    <property type="entry name" value="4Fe4S_Fe_S_CS"/>
</dbReference>
<dbReference type="Gene3D" id="3.30.70.20">
    <property type="match status" value="1"/>
</dbReference>
<dbReference type="InterPro" id="IPR047927">
    <property type="entry name" value="YfhL-like"/>
</dbReference>
<dbReference type="SUPFAM" id="SSF54862">
    <property type="entry name" value="4Fe-4S ferredoxins"/>
    <property type="match status" value="1"/>
</dbReference>
<evidence type="ECO:0000313" key="6">
    <source>
        <dbReference type="EMBL" id="MBN2963440.1"/>
    </source>
</evidence>
<dbReference type="NCBIfam" id="NF033683">
    <property type="entry name" value="di_4Fe-4S_YfhL"/>
    <property type="match status" value="1"/>
</dbReference>
<protein>
    <submittedName>
        <fullName evidence="6">YfhL family 4Fe-4S dicluster ferredoxin</fullName>
    </submittedName>
</protein>
<evidence type="ECO:0000256" key="1">
    <source>
        <dbReference type="ARBA" id="ARBA00022485"/>
    </source>
</evidence>
<accession>A0ABS2WPF7</accession>
<dbReference type="PANTHER" id="PTHR24960">
    <property type="entry name" value="PHOTOSYSTEM I IRON-SULFUR CENTER-RELATED"/>
    <property type="match status" value="1"/>
</dbReference>
<keyword evidence="1" id="KW-0004">4Fe-4S</keyword>
<dbReference type="Proteomes" id="UP000703590">
    <property type="component" value="Unassembled WGS sequence"/>
</dbReference>
<feature type="domain" description="4Fe-4S ferredoxin-type" evidence="5">
    <location>
        <begin position="29"/>
        <end position="64"/>
    </location>
</feature>
<name>A0ABS2WPF7_9BACT</name>
<keyword evidence="3" id="KW-0408">Iron</keyword>
<sequence length="83" mass="9288">MSLMITEECIACDACRDECPNFAIEEADPIYIIDPDSCTECVGHFDEPSCIAVCPVECIIPDPDNVESVEELKLKYEQLTNEE</sequence>
<dbReference type="RefSeq" id="WP_205457880.1">
    <property type="nucleotide sequence ID" value="NZ_JAFHKK010000002.1"/>
</dbReference>
<organism evidence="6 7">
    <name type="scientific">Sulfurospirillum tamanense</name>
    <dbReference type="NCBI Taxonomy" id="2813362"/>
    <lineage>
        <taxon>Bacteria</taxon>
        <taxon>Pseudomonadati</taxon>
        <taxon>Campylobacterota</taxon>
        <taxon>Epsilonproteobacteria</taxon>
        <taxon>Campylobacterales</taxon>
        <taxon>Sulfurospirillaceae</taxon>
        <taxon>Sulfurospirillum</taxon>
    </lineage>
</organism>